<dbReference type="Gene3D" id="3.40.50.150">
    <property type="entry name" value="Vaccinia Virus protein VP39"/>
    <property type="match status" value="1"/>
</dbReference>
<dbReference type="Proteomes" id="UP001157733">
    <property type="component" value="Chromosome"/>
</dbReference>
<keyword evidence="1" id="KW-0489">Methyltransferase</keyword>
<dbReference type="SUPFAM" id="SSF53335">
    <property type="entry name" value="S-adenosyl-L-methionine-dependent methyltransferases"/>
    <property type="match status" value="1"/>
</dbReference>
<sequence>MTMSETRELPIIQDPGSFRDSRGYVFNKDGEIYRCIFANGVTDYEAAANGGIYKKLMSAGLLQPHEEVNPAGLGLKDAVYCLNHPKRLPMVSYPFEWSFSMLKDAALLHLDCMEMLIPEGFWLRDASAFNVQFDGERLRLIDTLSIGRRVPDSPWVAYRQFCSHFLAPLAVAAYCDIRTLSLWRSYIDGYPLDLAIKMLPFKQRYRPGLFMHLNLHSRFQESADKREHLGGQGKTQKVVKVSDRGLLGLVRSLRKTVEGIRWKRSSKIWEEYREIRTYRDEDVEEKSGYVEKVVSQIKPKMVWDIGGNVGEFSKIAAKDGAFVVSVDIDPACTEYLYQSLSVEDENKRILPLTMDLANPTPGLGWNNRERLSLGERCTADLTLALALIHHLVFTCNVPLSLVAEWFASMTTHLLVEFPPPEDPMVRKLLINRRGEHLPYTFDEFRSSFGRHFDFMDRHDLGNGRTLFLCKRK</sequence>
<protein>
    <submittedName>
        <fullName evidence="1">SAM-dependent methyltransferase</fullName>
    </submittedName>
</protein>
<dbReference type="EMBL" id="OX336137">
    <property type="protein sequence ID" value="CAI2717070.1"/>
    <property type="molecule type" value="Genomic_DNA"/>
</dbReference>
<keyword evidence="2" id="KW-1185">Reference proteome</keyword>
<dbReference type="InterPro" id="IPR029063">
    <property type="entry name" value="SAM-dependent_MTases_sf"/>
</dbReference>
<dbReference type="GO" id="GO:0032259">
    <property type="term" value="P:methylation"/>
    <property type="evidence" value="ECO:0007669"/>
    <property type="project" value="UniProtKB-KW"/>
</dbReference>
<organism evidence="1 2">
    <name type="scientific">Nitrospina watsonii</name>
    <dbReference type="NCBI Taxonomy" id="1323948"/>
    <lineage>
        <taxon>Bacteria</taxon>
        <taxon>Pseudomonadati</taxon>
        <taxon>Nitrospinota/Tectimicrobiota group</taxon>
        <taxon>Nitrospinota</taxon>
        <taxon>Nitrospinia</taxon>
        <taxon>Nitrospinales</taxon>
        <taxon>Nitrospinaceae</taxon>
        <taxon>Nitrospina</taxon>
    </lineage>
</organism>
<evidence type="ECO:0000313" key="1">
    <source>
        <dbReference type="EMBL" id="CAI2717070.1"/>
    </source>
</evidence>
<gene>
    <name evidence="1" type="ORF">NSPWAT_0211</name>
</gene>
<evidence type="ECO:0000313" key="2">
    <source>
        <dbReference type="Proteomes" id="UP001157733"/>
    </source>
</evidence>
<reference evidence="1 2" key="1">
    <citation type="submission" date="2022-09" db="EMBL/GenBank/DDBJ databases">
        <authorList>
            <person name="Kop L."/>
        </authorList>
    </citation>
    <scope>NUCLEOTIDE SEQUENCE [LARGE SCALE GENOMIC DNA]</scope>
    <source>
        <strain evidence="1 2">347</strain>
    </source>
</reference>
<proteinExistence type="predicted"/>
<name>A0ABM9HAB0_9BACT</name>
<keyword evidence="1" id="KW-0808">Transferase</keyword>
<dbReference type="GO" id="GO:0008168">
    <property type="term" value="F:methyltransferase activity"/>
    <property type="evidence" value="ECO:0007669"/>
    <property type="project" value="UniProtKB-KW"/>
</dbReference>
<accession>A0ABM9HAB0</accession>